<dbReference type="InterPro" id="IPR006827">
    <property type="entry name" value="Lant_deHydtase_N"/>
</dbReference>
<evidence type="ECO:0000259" key="1">
    <source>
        <dbReference type="Pfam" id="PF04738"/>
    </source>
</evidence>
<dbReference type="EMBL" id="JADOGI010000432">
    <property type="protein sequence ID" value="MBF8194496.1"/>
    <property type="molecule type" value="Genomic_DNA"/>
</dbReference>
<accession>A0A931F7S4</accession>
<dbReference type="Pfam" id="PF04738">
    <property type="entry name" value="Lant_dehydr_N"/>
    <property type="match status" value="1"/>
</dbReference>
<organism evidence="2 3">
    <name type="scientific">Nonomuraea cypriaca</name>
    <dbReference type="NCBI Taxonomy" id="1187855"/>
    <lineage>
        <taxon>Bacteria</taxon>
        <taxon>Bacillati</taxon>
        <taxon>Actinomycetota</taxon>
        <taxon>Actinomycetes</taxon>
        <taxon>Streptosporangiales</taxon>
        <taxon>Streptosporangiaceae</taxon>
        <taxon>Nonomuraea</taxon>
    </lineage>
</organism>
<sequence>MVCRQATAALPHLFGPAAMPWFLDLGGSPRLRELDRLRERARALAREGDLSRRQVLDDTADWPAWLTSPSSAGFYLQILPGKVVVNAVHAGHGRASGRLHHLLRRAGTAPERPAGTDLPLAEFGGRYGSALNTRTPSTLFEIDLPGTASARDPGHRIPAGELQVVHDPETDLVSLHSERHGRIEPVHLGMMGELALPAVSGFLERAFAPTYLFHPSVPPLISLRDLANGARRFPRVSVGDVVAQRARWTVPAAEVPARSGPDAEYLLALAEWRHAYDLPERCFVRGWKPDTELGKSRKPSYVDFASWHLAALFERAARSHAALVIDEALPDPLAGGAPAHVTEYHVEIHAGGAADEIHAGGVADV</sequence>
<evidence type="ECO:0000313" key="2">
    <source>
        <dbReference type="EMBL" id="MBF8194496.1"/>
    </source>
</evidence>
<dbReference type="AlphaFoldDB" id="A0A931F7S4"/>
<comment type="caution">
    <text evidence="2">The sequence shown here is derived from an EMBL/GenBank/DDBJ whole genome shotgun (WGS) entry which is preliminary data.</text>
</comment>
<evidence type="ECO:0000313" key="3">
    <source>
        <dbReference type="Proteomes" id="UP000605361"/>
    </source>
</evidence>
<name>A0A931F7S4_9ACTN</name>
<feature type="domain" description="Lantibiotic dehydratase N-terminal" evidence="1">
    <location>
        <begin position="123"/>
        <end position="284"/>
    </location>
</feature>
<dbReference type="Proteomes" id="UP000605361">
    <property type="component" value="Unassembled WGS sequence"/>
</dbReference>
<protein>
    <submittedName>
        <fullName evidence="2">Lantibiotic dehydratase</fullName>
    </submittedName>
</protein>
<gene>
    <name evidence="2" type="ORF">ITP53_54355</name>
</gene>
<reference evidence="2" key="1">
    <citation type="submission" date="2020-11" db="EMBL/GenBank/DDBJ databases">
        <title>Whole-genome analyses of Nonomuraea sp. K274.</title>
        <authorList>
            <person name="Veyisoglu A."/>
        </authorList>
    </citation>
    <scope>NUCLEOTIDE SEQUENCE</scope>
    <source>
        <strain evidence="2">K274</strain>
    </source>
</reference>
<dbReference type="RefSeq" id="WP_207757727.1">
    <property type="nucleotide sequence ID" value="NZ_JADOGI010000432.1"/>
</dbReference>
<proteinExistence type="predicted"/>
<keyword evidence="3" id="KW-1185">Reference proteome</keyword>